<dbReference type="AlphaFoldDB" id="A0A7I4YKS2"/>
<dbReference type="PANTHER" id="PTHR21027">
    <property type="entry name" value="TRNA-SPLICING ENDONUCLEASE SUBUNIT SEN54"/>
    <property type="match status" value="1"/>
</dbReference>
<proteinExistence type="inferred from homology"/>
<dbReference type="InterPro" id="IPR024336">
    <property type="entry name" value="tRNA_splic_suSen54_N"/>
</dbReference>
<evidence type="ECO:0000256" key="1">
    <source>
        <dbReference type="ARBA" id="ARBA00005736"/>
    </source>
</evidence>
<evidence type="ECO:0000313" key="6">
    <source>
        <dbReference type="WBParaSite" id="HCON_00111630-00001"/>
    </source>
</evidence>
<evidence type="ECO:0000256" key="2">
    <source>
        <dbReference type="ARBA" id="ARBA00022694"/>
    </source>
</evidence>
<organism evidence="5 6">
    <name type="scientific">Haemonchus contortus</name>
    <name type="common">Barber pole worm</name>
    <dbReference type="NCBI Taxonomy" id="6289"/>
    <lineage>
        <taxon>Eukaryota</taxon>
        <taxon>Metazoa</taxon>
        <taxon>Ecdysozoa</taxon>
        <taxon>Nematoda</taxon>
        <taxon>Chromadorea</taxon>
        <taxon>Rhabditida</taxon>
        <taxon>Rhabditina</taxon>
        <taxon>Rhabditomorpha</taxon>
        <taxon>Strongyloidea</taxon>
        <taxon>Trichostrongylidae</taxon>
        <taxon>Haemonchus</taxon>
    </lineage>
</organism>
<dbReference type="OrthoDB" id="408683at2759"/>
<dbReference type="GO" id="GO:0000214">
    <property type="term" value="C:tRNA-intron endonuclease complex"/>
    <property type="evidence" value="ECO:0007669"/>
    <property type="project" value="TreeGrafter"/>
</dbReference>
<evidence type="ECO:0000259" key="4">
    <source>
        <dbReference type="Pfam" id="PF12928"/>
    </source>
</evidence>
<name>A0A7I4YKS2_HAECO</name>
<reference evidence="6" key="1">
    <citation type="submission" date="2020-12" db="UniProtKB">
        <authorList>
            <consortium name="WormBaseParasite"/>
        </authorList>
    </citation>
    <scope>IDENTIFICATION</scope>
    <source>
        <strain evidence="6">MHco3</strain>
    </source>
</reference>
<dbReference type="Proteomes" id="UP000025227">
    <property type="component" value="Unplaced"/>
</dbReference>
<dbReference type="WBParaSite" id="HCON_00111630-00001">
    <property type="protein sequence ID" value="HCON_00111630-00001"/>
    <property type="gene ID" value="HCON_00111630"/>
</dbReference>
<keyword evidence="2" id="KW-0819">tRNA processing</keyword>
<evidence type="ECO:0000313" key="5">
    <source>
        <dbReference type="Proteomes" id="UP000025227"/>
    </source>
</evidence>
<dbReference type="GO" id="GO:0000379">
    <property type="term" value="P:tRNA-type intron splice site recognition and cleavage"/>
    <property type="evidence" value="ECO:0007669"/>
    <property type="project" value="TreeGrafter"/>
</dbReference>
<sequence length="388" mass="44228">MDKEEDAAVHSAKRHCGLGSQNAAEAEPSKSNTQDMRNERPSAQKGKNSNSKDSKESKPMSCKRSAKSLIYVAFNRELSIFEVTKKRKNYLKIMGVPLKNGGHVLFPEEVLYLMEHWMVYATDGGRPLTLYDGIRILGETGVPFHKYRAYSALRTAGFAVLRPNRANVHGLPLREEITASTEASSSSSIHYSKECDTSYPRNLLDDFPTMKDSHLLVSSMLHHNRHLIPTEDLSNFPYNPHGFRVPHKPLRGSRRMLRPAYWPDFQPITSSVSSWKEYSRRRRTSIKSAKSAVRDRRNARSQNVRSEYDFEVFLADRFVHSVPERPAFRVICFDSRRGALNCAHAHRFAGDIPLILSIFDCGYICFIEISGESIDLNQYLENLRKGSQ</sequence>
<dbReference type="OMA" id="CEMKMGI"/>
<protein>
    <submittedName>
        <fullName evidence="6">tRNA_int_end_N2 domain-containing protein</fullName>
    </submittedName>
</protein>
<feature type="domain" description="tRNA-splicing endonuclease subunit Sen54 N-terminal" evidence="4">
    <location>
        <begin position="65"/>
        <end position="115"/>
    </location>
</feature>
<evidence type="ECO:0000256" key="3">
    <source>
        <dbReference type="SAM" id="MobiDB-lite"/>
    </source>
</evidence>
<dbReference type="InterPro" id="IPR024337">
    <property type="entry name" value="tRNA_splic_suSen54"/>
</dbReference>
<keyword evidence="5" id="KW-1185">Reference proteome</keyword>
<feature type="compositionally biased region" description="Polar residues" evidence="3">
    <location>
        <begin position="19"/>
        <end position="35"/>
    </location>
</feature>
<dbReference type="Pfam" id="PF12928">
    <property type="entry name" value="tRNA_int_end_N2"/>
    <property type="match status" value="1"/>
</dbReference>
<dbReference type="PANTHER" id="PTHR21027:SF1">
    <property type="entry name" value="TRNA-SPLICING ENDONUCLEASE SUBUNIT SEN54"/>
    <property type="match status" value="1"/>
</dbReference>
<feature type="region of interest" description="Disordered" evidence="3">
    <location>
        <begin position="1"/>
        <end position="61"/>
    </location>
</feature>
<comment type="similarity">
    <text evidence="1">Belongs to the SEN54 family.</text>
</comment>
<accession>A0A7I4YKS2</accession>